<keyword evidence="1" id="KW-0732">Signal</keyword>
<dbReference type="RefSeq" id="WP_190203248.1">
    <property type="nucleotide sequence ID" value="NZ_BNBI01000002.1"/>
</dbReference>
<sequence>MLSKRVSLSLAALVLTAAATAAFLVARDPGYDIRPGAEAGDSQCRRITGSAPGELAGQPRHGTGSPGVVVWGDRDIVLRCGIPGPGPTTDPCFAVDGVDWVIDSARSDRTQKVIISYGRAPATEVTFAHPMDTLDAALIDLSALIAPIEQTQRCVASD</sequence>
<proteinExistence type="predicted"/>
<reference evidence="2" key="2">
    <citation type="submission" date="2020-09" db="EMBL/GenBank/DDBJ databases">
        <authorList>
            <person name="Sun Q."/>
            <person name="Ohkuma M."/>
        </authorList>
    </citation>
    <scope>NUCLEOTIDE SEQUENCE</scope>
    <source>
        <strain evidence="2">JCM 4477</strain>
    </source>
</reference>
<evidence type="ECO:0000313" key="2">
    <source>
        <dbReference type="EMBL" id="GHE91461.1"/>
    </source>
</evidence>
<accession>A0A919A862</accession>
<keyword evidence="3" id="KW-1185">Reference proteome</keyword>
<protein>
    <recommendedName>
        <fullName evidence="4">DUF3515 domain-containing protein</fullName>
    </recommendedName>
</protein>
<evidence type="ECO:0008006" key="4">
    <source>
        <dbReference type="Google" id="ProtNLM"/>
    </source>
</evidence>
<reference evidence="2" key="1">
    <citation type="journal article" date="2014" name="Int. J. Syst. Evol. Microbiol.">
        <title>Complete genome sequence of Corynebacterium casei LMG S-19264T (=DSM 44701T), isolated from a smear-ripened cheese.</title>
        <authorList>
            <consortium name="US DOE Joint Genome Institute (JGI-PGF)"/>
            <person name="Walter F."/>
            <person name="Albersmeier A."/>
            <person name="Kalinowski J."/>
            <person name="Ruckert C."/>
        </authorList>
    </citation>
    <scope>NUCLEOTIDE SEQUENCE</scope>
    <source>
        <strain evidence="2">JCM 4477</strain>
    </source>
</reference>
<gene>
    <name evidence="2" type="ORF">GCM10018772_14450</name>
</gene>
<dbReference type="AlphaFoldDB" id="A0A919A862"/>
<comment type="caution">
    <text evidence="2">The sequence shown here is derived from an EMBL/GenBank/DDBJ whole genome shotgun (WGS) entry which is preliminary data.</text>
</comment>
<feature type="chain" id="PRO_5037126178" description="DUF3515 domain-containing protein" evidence="1">
    <location>
        <begin position="22"/>
        <end position="158"/>
    </location>
</feature>
<dbReference type="Pfam" id="PF12028">
    <property type="entry name" value="DUF3515"/>
    <property type="match status" value="1"/>
</dbReference>
<evidence type="ECO:0000313" key="3">
    <source>
        <dbReference type="Proteomes" id="UP000630718"/>
    </source>
</evidence>
<organism evidence="2 3">
    <name type="scientific">Streptomyces fumanus</name>
    <dbReference type="NCBI Taxonomy" id="67302"/>
    <lineage>
        <taxon>Bacteria</taxon>
        <taxon>Bacillati</taxon>
        <taxon>Actinomycetota</taxon>
        <taxon>Actinomycetes</taxon>
        <taxon>Kitasatosporales</taxon>
        <taxon>Streptomycetaceae</taxon>
        <taxon>Streptomyces</taxon>
    </lineage>
</organism>
<name>A0A919A862_9ACTN</name>
<dbReference type="Proteomes" id="UP000630718">
    <property type="component" value="Unassembled WGS sequence"/>
</dbReference>
<feature type="signal peptide" evidence="1">
    <location>
        <begin position="1"/>
        <end position="21"/>
    </location>
</feature>
<dbReference type="EMBL" id="BNBI01000002">
    <property type="protein sequence ID" value="GHE91461.1"/>
    <property type="molecule type" value="Genomic_DNA"/>
</dbReference>
<evidence type="ECO:0000256" key="1">
    <source>
        <dbReference type="SAM" id="SignalP"/>
    </source>
</evidence>
<dbReference type="InterPro" id="IPR021903">
    <property type="entry name" value="DUF3515"/>
</dbReference>